<keyword evidence="2" id="KW-0812">Transmembrane</keyword>
<proteinExistence type="predicted"/>
<evidence type="ECO:0000313" key="7">
    <source>
        <dbReference type="EMBL" id="KAF2677899.1"/>
    </source>
</evidence>
<dbReference type="EMBL" id="MU005617">
    <property type="protein sequence ID" value="KAF2677899.1"/>
    <property type="molecule type" value="Genomic_DNA"/>
</dbReference>
<dbReference type="AlphaFoldDB" id="A0A6G1IJ22"/>
<dbReference type="PANTHER" id="PTHR12265">
    <property type="entry name" value="TRANSMEMBRANE PROTEIN 53"/>
    <property type="match status" value="1"/>
</dbReference>
<evidence type="ECO:0000313" key="8">
    <source>
        <dbReference type="Proteomes" id="UP000799291"/>
    </source>
</evidence>
<gene>
    <name evidence="7" type="ORF">K458DRAFT_423588</name>
</gene>
<name>A0A6G1IJ22_9PLEO</name>
<evidence type="ECO:0000256" key="5">
    <source>
        <dbReference type="ARBA" id="ARBA00023242"/>
    </source>
</evidence>
<comment type="subcellular location">
    <subcellularLocation>
        <location evidence="6">Endomembrane system</location>
        <topology evidence="6">Single-pass membrane protein</topology>
    </subcellularLocation>
    <subcellularLocation>
        <location evidence="1">Nucleus membrane</location>
    </subcellularLocation>
</comment>
<keyword evidence="5" id="KW-0539">Nucleus</keyword>
<protein>
    <submittedName>
        <fullName evidence="7">Indole-diterpene biosynthesis protein-like protein PaxU</fullName>
    </submittedName>
</protein>
<evidence type="ECO:0000256" key="2">
    <source>
        <dbReference type="ARBA" id="ARBA00022692"/>
    </source>
</evidence>
<dbReference type="Proteomes" id="UP000799291">
    <property type="component" value="Unassembled WGS sequence"/>
</dbReference>
<accession>A0A6G1IJ22</accession>
<evidence type="ECO:0000256" key="4">
    <source>
        <dbReference type="ARBA" id="ARBA00023136"/>
    </source>
</evidence>
<evidence type="ECO:0000256" key="3">
    <source>
        <dbReference type="ARBA" id="ARBA00022989"/>
    </source>
</evidence>
<organism evidence="7 8">
    <name type="scientific">Lentithecium fluviatile CBS 122367</name>
    <dbReference type="NCBI Taxonomy" id="1168545"/>
    <lineage>
        <taxon>Eukaryota</taxon>
        <taxon>Fungi</taxon>
        <taxon>Dikarya</taxon>
        <taxon>Ascomycota</taxon>
        <taxon>Pezizomycotina</taxon>
        <taxon>Dothideomycetes</taxon>
        <taxon>Pleosporomycetidae</taxon>
        <taxon>Pleosporales</taxon>
        <taxon>Massarineae</taxon>
        <taxon>Lentitheciaceae</taxon>
        <taxon>Lentithecium</taxon>
    </lineage>
</organism>
<evidence type="ECO:0000256" key="6">
    <source>
        <dbReference type="ARBA" id="ARBA00037847"/>
    </source>
</evidence>
<keyword evidence="8" id="KW-1185">Reference proteome</keyword>
<dbReference type="Pfam" id="PF05705">
    <property type="entry name" value="DUF829"/>
    <property type="match status" value="1"/>
</dbReference>
<dbReference type="OrthoDB" id="77878at2759"/>
<evidence type="ECO:0000256" key="1">
    <source>
        <dbReference type="ARBA" id="ARBA00004126"/>
    </source>
</evidence>
<reference evidence="7" key="1">
    <citation type="journal article" date="2020" name="Stud. Mycol.">
        <title>101 Dothideomycetes genomes: a test case for predicting lifestyles and emergence of pathogens.</title>
        <authorList>
            <person name="Haridas S."/>
            <person name="Albert R."/>
            <person name="Binder M."/>
            <person name="Bloem J."/>
            <person name="Labutti K."/>
            <person name="Salamov A."/>
            <person name="Andreopoulos B."/>
            <person name="Baker S."/>
            <person name="Barry K."/>
            <person name="Bills G."/>
            <person name="Bluhm B."/>
            <person name="Cannon C."/>
            <person name="Castanera R."/>
            <person name="Culley D."/>
            <person name="Daum C."/>
            <person name="Ezra D."/>
            <person name="Gonzalez J."/>
            <person name="Henrissat B."/>
            <person name="Kuo A."/>
            <person name="Liang C."/>
            <person name="Lipzen A."/>
            <person name="Lutzoni F."/>
            <person name="Magnuson J."/>
            <person name="Mondo S."/>
            <person name="Nolan M."/>
            <person name="Ohm R."/>
            <person name="Pangilinan J."/>
            <person name="Park H.-J."/>
            <person name="Ramirez L."/>
            <person name="Alfaro M."/>
            <person name="Sun H."/>
            <person name="Tritt A."/>
            <person name="Yoshinaga Y."/>
            <person name="Zwiers L.-H."/>
            <person name="Turgeon B."/>
            <person name="Goodwin S."/>
            <person name="Spatafora J."/>
            <person name="Crous P."/>
            <person name="Grigoriev I."/>
        </authorList>
    </citation>
    <scope>NUCLEOTIDE SEQUENCE</scope>
    <source>
        <strain evidence="7">CBS 122367</strain>
    </source>
</reference>
<keyword evidence="4" id="KW-0472">Membrane</keyword>
<dbReference type="InterPro" id="IPR008547">
    <property type="entry name" value="DUF829_TMEM53"/>
</dbReference>
<keyword evidence="3" id="KW-1133">Transmembrane helix</keyword>
<dbReference type="PANTHER" id="PTHR12265:SF30">
    <property type="entry name" value="TRANSMEMBRANE PROTEIN 53"/>
    <property type="match status" value="1"/>
</dbReference>
<sequence length="280" mass="31661">MATPISPAVVAKPLIEFQEIGHNTFLYTPPTYTSQEPLILLFAWNAAAAKHIAKYTVAYQKLFPTARILLIRSYTADIFRTEPAYRRLSAPAVGVVKEHTNTGGEVLVHSFSNGGGNQLNEFAKAWVRQEGSVLPMRAQVMDSSPGKGGWLRTHAAIMESLPRTWFWRLSGTVLVHLVLLSTFLVHKLTWKENPIVVMGRQMNDSTIFDVRTPRVYCYSRADVMVKDDEVEEHADHAEARGWAVKKVCFEKSPHAGHIREDERKYWDAVLEAWETGPRNC</sequence>
<dbReference type="GO" id="GO:0031965">
    <property type="term" value="C:nuclear membrane"/>
    <property type="evidence" value="ECO:0007669"/>
    <property type="project" value="UniProtKB-SubCell"/>
</dbReference>